<evidence type="ECO:0000313" key="3">
    <source>
        <dbReference type="Proteomes" id="UP001241537"/>
    </source>
</evidence>
<feature type="region of interest" description="Disordered" evidence="1">
    <location>
        <begin position="49"/>
        <end position="88"/>
    </location>
</feature>
<dbReference type="NCBIfam" id="NF040601">
    <property type="entry name" value="TerS_not_xtmA"/>
    <property type="match status" value="1"/>
</dbReference>
<proteinExistence type="predicted"/>
<dbReference type="RefSeq" id="WP_307255373.1">
    <property type="nucleotide sequence ID" value="NZ_JAUSTO010000019.1"/>
</dbReference>
<accession>A0AAE3VBS8</accession>
<dbReference type="Proteomes" id="UP001241537">
    <property type="component" value="Unassembled WGS sequence"/>
</dbReference>
<sequence>MEVVNKEAAKAEYLARKMRGEPVRLKTLASELGITYRLLREWKTEGNWDSGLKGPHGPKMGNQNAKGHKNAKGCKTSGAPKGSHNAEKDGAYSSITFETMTEAERELAENTSTNGKAALEYELRILRVREHRILTKIDEYECQSEEELYVTSTTDYQVPSPGGNPLEIERRMCNKDSAFNRILKLQEALYRVQGRIATVASSLRAIEEADIKIAIEKERLAIMRMRAIGAIEVDDVTEEGTDEAIYE</sequence>
<protein>
    <submittedName>
        <fullName evidence="2">Uncharacterized protein YjcR</fullName>
    </submittedName>
</protein>
<dbReference type="AlphaFoldDB" id="A0AAE3VBS8"/>
<comment type="caution">
    <text evidence="2">The sequence shown here is derived from an EMBL/GenBank/DDBJ whole genome shotgun (WGS) entry which is preliminary data.</text>
</comment>
<name>A0AAE3VBS8_9FIRM</name>
<evidence type="ECO:0000256" key="1">
    <source>
        <dbReference type="SAM" id="MobiDB-lite"/>
    </source>
</evidence>
<dbReference type="EMBL" id="JAUSTO010000019">
    <property type="protein sequence ID" value="MDQ0153419.1"/>
    <property type="molecule type" value="Genomic_DNA"/>
</dbReference>
<evidence type="ECO:0000313" key="2">
    <source>
        <dbReference type="EMBL" id="MDQ0153419.1"/>
    </source>
</evidence>
<reference evidence="2" key="1">
    <citation type="submission" date="2023-07" db="EMBL/GenBank/DDBJ databases">
        <title>Genomic Encyclopedia of Type Strains, Phase IV (KMG-IV): sequencing the most valuable type-strain genomes for metagenomic binning, comparative biology and taxonomic classification.</title>
        <authorList>
            <person name="Goeker M."/>
        </authorList>
    </citation>
    <scope>NUCLEOTIDE SEQUENCE</scope>
    <source>
        <strain evidence="2">DSM 19659</strain>
    </source>
</reference>
<keyword evidence="3" id="KW-1185">Reference proteome</keyword>
<gene>
    <name evidence="2" type="ORF">J2S20_002139</name>
</gene>
<organism evidence="2 3">
    <name type="scientific">Moryella indoligenes</name>
    <dbReference type="NCBI Taxonomy" id="371674"/>
    <lineage>
        <taxon>Bacteria</taxon>
        <taxon>Bacillati</taxon>
        <taxon>Bacillota</taxon>
        <taxon>Clostridia</taxon>
        <taxon>Lachnospirales</taxon>
        <taxon>Lachnospiraceae</taxon>
        <taxon>Moryella</taxon>
    </lineage>
</organism>